<feature type="compositionally biased region" description="Basic and acidic residues" evidence="8">
    <location>
        <begin position="174"/>
        <end position="184"/>
    </location>
</feature>
<dbReference type="AlphaFoldDB" id="A0A913ZL67"/>
<evidence type="ECO:0000256" key="3">
    <source>
        <dbReference type="ARBA" id="ARBA00022679"/>
    </source>
</evidence>
<feature type="transmembrane region" description="Helical" evidence="9">
    <location>
        <begin position="351"/>
        <end position="372"/>
    </location>
</feature>
<feature type="transmembrane region" description="Helical" evidence="9">
    <location>
        <begin position="384"/>
        <end position="402"/>
    </location>
</feature>
<feature type="region of interest" description="Disordered" evidence="8">
    <location>
        <begin position="81"/>
        <end position="105"/>
    </location>
</feature>
<feature type="transmembrane region" description="Helical" evidence="9">
    <location>
        <begin position="422"/>
        <end position="443"/>
    </location>
</feature>
<dbReference type="GO" id="GO:0005975">
    <property type="term" value="P:carbohydrate metabolic process"/>
    <property type="evidence" value="ECO:0007669"/>
    <property type="project" value="UniProtKB-ARBA"/>
</dbReference>
<evidence type="ECO:0000256" key="9">
    <source>
        <dbReference type="SAM" id="Phobius"/>
    </source>
</evidence>
<dbReference type="InterPro" id="IPR012419">
    <property type="entry name" value="Cas1_AcylTrans_dom"/>
</dbReference>
<dbReference type="GeneID" id="119724720"/>
<feature type="transmembrane region" description="Helical" evidence="9">
    <location>
        <begin position="463"/>
        <end position="485"/>
    </location>
</feature>
<dbReference type="EnsemblMetazoa" id="XM_038195902.1">
    <property type="protein sequence ID" value="XP_038051830.1"/>
    <property type="gene ID" value="LOC119724720"/>
</dbReference>
<comment type="subcellular location">
    <subcellularLocation>
        <location evidence="1">Membrane</location>
        <topology evidence="1">Multi-pass membrane protein</topology>
    </subcellularLocation>
</comment>
<accession>A0A913ZL67</accession>
<evidence type="ECO:0000256" key="2">
    <source>
        <dbReference type="ARBA" id="ARBA00010666"/>
    </source>
</evidence>
<feature type="transmembrane region" description="Helical" evidence="9">
    <location>
        <begin position="505"/>
        <end position="523"/>
    </location>
</feature>
<keyword evidence="12" id="KW-1185">Reference proteome</keyword>
<reference evidence="11" key="1">
    <citation type="submission" date="2022-11" db="UniProtKB">
        <authorList>
            <consortium name="EnsemblMetazoa"/>
        </authorList>
    </citation>
    <scope>IDENTIFICATION</scope>
</reference>
<sequence>MENLKHWSIGHVGRRSVPLTFNMFNASSVVSVQPPHTAPTVAQVTLFLLWLTAIVMWLLRYFYSRQRNGVSEATGDLDLEASATDTEQDSPNKNDPENGNRNTPQRKYAQNLGAQNSIVTTEATAEVIVNVQQESAQNGLDAQKGNIERDIPNGKVTTDLSDENPQPNSVHIAPQEKKRDTTQDLKMPEKEAKTFSKVKPPPTFDEFLKYCAVFGLIMIFFYVCDYQHHWPVAERQYSRDLFMFLVLLLFAVAGAFTVQKTPDKLLNRDQTEEWKGWMQVMFIWYHYYRATETYNYIRVFIACYVWMTGFGNFSFFWVRKDFSLWRFLKMLFRLNFLVVMTMLVTDNSYMLYYICAMHTYWFLSVYAFMGILPSWNENRVKMAAKFICYFVINFLVFDTQLREVVFKPFWLVLSYKGSMHEWLFRAGLDHYAAFVGMLCAYNYPHYERFMNYLDKRHLNRSDYLSSIYIKLFLSGLLCIAVAIWYDNVMWRDRYDYNEYNPYTTWLPILVYIFFRNLFPWLRVRYLGLFAFLGKITLETYISQLHIYMQFGARKLIVFIPDYPLLNFALASVLYLFLSQRLFHLTLEFSAFVLPKDMKKVVMNCIVGAVVVGLHLCFALLLREIGIV</sequence>
<feature type="transmembrane region" description="Helical" evidence="9">
    <location>
        <begin position="207"/>
        <end position="229"/>
    </location>
</feature>
<feature type="region of interest" description="Disordered" evidence="8">
    <location>
        <begin position="157"/>
        <end position="184"/>
    </location>
</feature>
<dbReference type="GO" id="GO:0016740">
    <property type="term" value="F:transferase activity"/>
    <property type="evidence" value="ECO:0007669"/>
    <property type="project" value="UniProtKB-KW"/>
</dbReference>
<keyword evidence="4 9" id="KW-0812">Transmembrane</keyword>
<protein>
    <recommendedName>
        <fullName evidence="10">Cas1p 10 TM acyl transferase domain-containing protein</fullName>
    </recommendedName>
</protein>
<feature type="transmembrane region" description="Helical" evidence="9">
    <location>
        <begin position="241"/>
        <end position="258"/>
    </location>
</feature>
<comment type="similarity">
    <text evidence="2">Belongs to the PC-esterase family. CASD1 subfamily.</text>
</comment>
<feature type="transmembrane region" description="Helical" evidence="9">
    <location>
        <begin position="40"/>
        <end position="59"/>
    </location>
</feature>
<dbReference type="GO" id="GO:0005794">
    <property type="term" value="C:Golgi apparatus"/>
    <property type="evidence" value="ECO:0007669"/>
    <property type="project" value="UniProtKB-ARBA"/>
</dbReference>
<dbReference type="Pfam" id="PF07779">
    <property type="entry name" value="Cas1_AcylT"/>
    <property type="match status" value="1"/>
</dbReference>
<feature type="transmembrane region" description="Helical" evidence="9">
    <location>
        <begin position="296"/>
        <end position="318"/>
    </location>
</feature>
<feature type="domain" description="Cas1p 10 TM acyl transferase" evidence="10">
    <location>
        <begin position="179"/>
        <end position="603"/>
    </location>
</feature>
<dbReference type="EnsemblMetazoa" id="XM_038195903.1">
    <property type="protein sequence ID" value="XP_038051831.1"/>
    <property type="gene ID" value="LOC119724720"/>
</dbReference>
<evidence type="ECO:0000256" key="1">
    <source>
        <dbReference type="ARBA" id="ARBA00004141"/>
    </source>
</evidence>
<dbReference type="RefSeq" id="XP_038051830.1">
    <property type="nucleotide sequence ID" value="XM_038195902.1"/>
</dbReference>
<dbReference type="PANTHER" id="PTHR13533">
    <property type="entry name" value="N-ACETYLNEURAMINATE 9-O-ACETYLTRANSFERASE"/>
    <property type="match status" value="1"/>
</dbReference>
<evidence type="ECO:0000313" key="11">
    <source>
        <dbReference type="EnsemblMetazoa" id="XP_038051830.1"/>
    </source>
</evidence>
<evidence type="ECO:0000256" key="7">
    <source>
        <dbReference type="ARBA" id="ARBA00023180"/>
    </source>
</evidence>
<evidence type="ECO:0000256" key="6">
    <source>
        <dbReference type="ARBA" id="ARBA00023136"/>
    </source>
</evidence>
<evidence type="ECO:0000313" key="12">
    <source>
        <dbReference type="Proteomes" id="UP000887568"/>
    </source>
</evidence>
<proteinExistence type="inferred from homology"/>
<feature type="transmembrane region" description="Helical" evidence="9">
    <location>
        <begin position="600"/>
        <end position="621"/>
    </location>
</feature>
<dbReference type="GO" id="GO:0016020">
    <property type="term" value="C:membrane"/>
    <property type="evidence" value="ECO:0007669"/>
    <property type="project" value="UniProtKB-SubCell"/>
</dbReference>
<keyword evidence="5 9" id="KW-1133">Transmembrane helix</keyword>
<dbReference type="PANTHER" id="PTHR13533:SF45">
    <property type="entry name" value="CAS1P 10 TM ACYL TRANSFERASE DOMAIN-CONTAINING PROTEIN"/>
    <property type="match status" value="1"/>
</dbReference>
<dbReference type="Proteomes" id="UP000887568">
    <property type="component" value="Unplaced"/>
</dbReference>
<keyword evidence="7" id="KW-0325">Glycoprotein</keyword>
<evidence type="ECO:0000259" key="10">
    <source>
        <dbReference type="Pfam" id="PF07779"/>
    </source>
</evidence>
<evidence type="ECO:0000256" key="5">
    <source>
        <dbReference type="ARBA" id="ARBA00022989"/>
    </source>
</evidence>
<keyword evidence="3" id="KW-0808">Transferase</keyword>
<dbReference type="OrthoDB" id="1932925at2759"/>
<feature type="compositionally biased region" description="Polar residues" evidence="8">
    <location>
        <begin position="157"/>
        <end position="169"/>
    </location>
</feature>
<keyword evidence="6 9" id="KW-0472">Membrane</keyword>
<organism evidence="11 12">
    <name type="scientific">Patiria miniata</name>
    <name type="common">Bat star</name>
    <name type="synonym">Asterina miniata</name>
    <dbReference type="NCBI Taxonomy" id="46514"/>
    <lineage>
        <taxon>Eukaryota</taxon>
        <taxon>Metazoa</taxon>
        <taxon>Echinodermata</taxon>
        <taxon>Eleutherozoa</taxon>
        <taxon>Asterozoa</taxon>
        <taxon>Asteroidea</taxon>
        <taxon>Valvatacea</taxon>
        <taxon>Valvatida</taxon>
        <taxon>Asterinidae</taxon>
        <taxon>Patiria</taxon>
    </lineage>
</organism>
<evidence type="ECO:0000256" key="8">
    <source>
        <dbReference type="SAM" id="MobiDB-lite"/>
    </source>
</evidence>
<dbReference type="OMA" id="QSLLHEW"/>
<dbReference type="RefSeq" id="XP_038051831.1">
    <property type="nucleotide sequence ID" value="XM_038195903.1"/>
</dbReference>
<name>A0A913ZL67_PATMI</name>
<feature type="transmembrane region" description="Helical" evidence="9">
    <location>
        <begin position="555"/>
        <end position="577"/>
    </location>
</feature>
<evidence type="ECO:0000256" key="4">
    <source>
        <dbReference type="ARBA" id="ARBA00022692"/>
    </source>
</evidence>